<accession>A0A2U8GQI4</accession>
<evidence type="ECO:0000313" key="7">
    <source>
        <dbReference type="Proteomes" id="UP000244930"/>
    </source>
</evidence>
<evidence type="ECO:0000256" key="1">
    <source>
        <dbReference type="ARBA" id="ARBA00023015"/>
    </source>
</evidence>
<dbReference type="Gene3D" id="3.30.450.20">
    <property type="entry name" value="PAS domain"/>
    <property type="match status" value="1"/>
</dbReference>
<feature type="coiled-coil region" evidence="4">
    <location>
        <begin position="283"/>
        <end position="310"/>
    </location>
</feature>
<protein>
    <submittedName>
        <fullName evidence="6">Cyclic nucleotide-binding protein</fullName>
    </submittedName>
</protein>
<dbReference type="PANTHER" id="PTHR24567:SF74">
    <property type="entry name" value="HTH-TYPE TRANSCRIPTIONAL REGULATOR ARCR"/>
    <property type="match status" value="1"/>
</dbReference>
<proteinExistence type="predicted"/>
<dbReference type="KEGG" id="acom:CEW83_12395"/>
<dbReference type="Gene3D" id="1.10.10.10">
    <property type="entry name" value="Winged helix-like DNA-binding domain superfamily/Winged helix DNA-binding domain"/>
    <property type="match status" value="1"/>
</dbReference>
<evidence type="ECO:0000256" key="2">
    <source>
        <dbReference type="ARBA" id="ARBA00023125"/>
    </source>
</evidence>
<sequence length="431" mass="47884">MPETPIRNPRQNRILASLPVAEYARLADDLEFVTFKPGERLYDAGDILEFVHFPTTCIISLVLSTANGASAELGMSGNDGVTGIALVLGGETTTCALAVQCAGGAYRLPAEVMRWELDQAGSLRRLCLGYTQALMSQMAQSVLCNRHHTVEQQLCRWLLCSLDLLPGNKLDVTHESIARMLGVRREAVTEAAGRVQAAGLIEYHRGHITVTDRPGLEARSCECYGVVKGEHDRLSALMPAPLVRQRVRPNPVTLRKRAEARLRQATSSVPSTSWDTERLVHELRVHQIELELHNEELREAYDEADALQRECADIYDFAPLGYFTLDAHGVILNLNLAGAIMLGIKRTQHARHRFGTFVKPEFLPAFNRFLEEVLDAKSKKKCDVVLLASSHRPETTVRIEAVADESGCECRMVVSDVTAERQPVNILQTRE</sequence>
<dbReference type="InterPro" id="IPR012318">
    <property type="entry name" value="HTH_CRP"/>
</dbReference>
<dbReference type="SMART" id="SM00419">
    <property type="entry name" value="HTH_CRP"/>
    <property type="match status" value="1"/>
</dbReference>
<evidence type="ECO:0000256" key="3">
    <source>
        <dbReference type="ARBA" id="ARBA00023163"/>
    </source>
</evidence>
<dbReference type="GO" id="GO:0005829">
    <property type="term" value="C:cytosol"/>
    <property type="evidence" value="ECO:0007669"/>
    <property type="project" value="TreeGrafter"/>
</dbReference>
<dbReference type="InterPro" id="IPR014710">
    <property type="entry name" value="RmlC-like_jellyroll"/>
</dbReference>
<dbReference type="Pfam" id="PF13545">
    <property type="entry name" value="HTH_Crp_2"/>
    <property type="match status" value="1"/>
</dbReference>
<keyword evidence="3" id="KW-0804">Transcription</keyword>
<reference evidence="6 7" key="1">
    <citation type="submission" date="2017-06" db="EMBL/GenBank/DDBJ databases">
        <title>Azoarcus.</title>
        <authorList>
            <person name="Woo J.-H."/>
            <person name="Kim H.-S."/>
        </authorList>
    </citation>
    <scope>NUCLEOTIDE SEQUENCE [LARGE SCALE GENOMIC DNA]</scope>
    <source>
        <strain evidence="6 7">TSPY31</strain>
    </source>
</reference>
<keyword evidence="4" id="KW-0175">Coiled coil</keyword>
<dbReference type="GO" id="GO:0003677">
    <property type="term" value="F:DNA binding"/>
    <property type="evidence" value="ECO:0007669"/>
    <property type="project" value="UniProtKB-KW"/>
</dbReference>
<dbReference type="SUPFAM" id="SSF55785">
    <property type="entry name" value="PYP-like sensor domain (PAS domain)"/>
    <property type="match status" value="1"/>
</dbReference>
<dbReference type="Gene3D" id="2.60.120.10">
    <property type="entry name" value="Jelly Rolls"/>
    <property type="match status" value="1"/>
</dbReference>
<keyword evidence="2" id="KW-0238">DNA-binding</keyword>
<dbReference type="PROSITE" id="PS50042">
    <property type="entry name" value="CNMP_BINDING_3"/>
    <property type="match status" value="1"/>
</dbReference>
<name>A0A2U8GQI4_9RHOO</name>
<evidence type="ECO:0000259" key="5">
    <source>
        <dbReference type="PROSITE" id="PS50042"/>
    </source>
</evidence>
<dbReference type="EMBL" id="CP022187">
    <property type="protein sequence ID" value="AWI75917.1"/>
    <property type="molecule type" value="Genomic_DNA"/>
</dbReference>
<gene>
    <name evidence="6" type="ORF">CEW83_12395</name>
</gene>
<dbReference type="InterPro" id="IPR050397">
    <property type="entry name" value="Env_Response_Regulators"/>
</dbReference>
<feature type="domain" description="Cyclic nucleotide-binding" evidence="5">
    <location>
        <begin position="14"/>
        <end position="46"/>
    </location>
</feature>
<organism evidence="6 7">
    <name type="scientific">Parazoarcus communis</name>
    <dbReference type="NCBI Taxonomy" id="41977"/>
    <lineage>
        <taxon>Bacteria</taxon>
        <taxon>Pseudomonadati</taxon>
        <taxon>Pseudomonadota</taxon>
        <taxon>Betaproteobacteria</taxon>
        <taxon>Rhodocyclales</taxon>
        <taxon>Zoogloeaceae</taxon>
        <taxon>Parazoarcus</taxon>
    </lineage>
</organism>
<dbReference type="InterPro" id="IPR036390">
    <property type="entry name" value="WH_DNA-bd_sf"/>
</dbReference>
<evidence type="ECO:0000313" key="6">
    <source>
        <dbReference type="EMBL" id="AWI75917.1"/>
    </source>
</evidence>
<dbReference type="GO" id="GO:0003700">
    <property type="term" value="F:DNA-binding transcription factor activity"/>
    <property type="evidence" value="ECO:0007669"/>
    <property type="project" value="TreeGrafter"/>
</dbReference>
<dbReference type="InterPro" id="IPR018490">
    <property type="entry name" value="cNMP-bd_dom_sf"/>
</dbReference>
<dbReference type="InterPro" id="IPR035965">
    <property type="entry name" value="PAS-like_dom_sf"/>
</dbReference>
<evidence type="ECO:0000256" key="4">
    <source>
        <dbReference type="SAM" id="Coils"/>
    </source>
</evidence>
<dbReference type="PANTHER" id="PTHR24567">
    <property type="entry name" value="CRP FAMILY TRANSCRIPTIONAL REGULATORY PROTEIN"/>
    <property type="match status" value="1"/>
</dbReference>
<dbReference type="Proteomes" id="UP000244930">
    <property type="component" value="Chromosome"/>
</dbReference>
<dbReference type="RefSeq" id="WP_108949620.1">
    <property type="nucleotide sequence ID" value="NZ_CP022187.1"/>
</dbReference>
<dbReference type="InterPro" id="IPR036388">
    <property type="entry name" value="WH-like_DNA-bd_sf"/>
</dbReference>
<dbReference type="SUPFAM" id="SSF51206">
    <property type="entry name" value="cAMP-binding domain-like"/>
    <property type="match status" value="1"/>
</dbReference>
<keyword evidence="7" id="KW-1185">Reference proteome</keyword>
<dbReference type="AlphaFoldDB" id="A0A2U8GQI4"/>
<dbReference type="SUPFAM" id="SSF46785">
    <property type="entry name" value="Winged helix' DNA-binding domain"/>
    <property type="match status" value="1"/>
</dbReference>
<dbReference type="InterPro" id="IPR000595">
    <property type="entry name" value="cNMP-bd_dom"/>
</dbReference>
<keyword evidence="1" id="KW-0805">Transcription regulation</keyword>